<gene>
    <name evidence="2" type="ORF">GCM10023220_51160</name>
</gene>
<reference evidence="3" key="1">
    <citation type="journal article" date="2019" name="Int. J. Syst. Evol. Microbiol.">
        <title>The Global Catalogue of Microorganisms (GCM) 10K type strain sequencing project: providing services to taxonomists for standard genome sequencing and annotation.</title>
        <authorList>
            <consortium name="The Broad Institute Genomics Platform"/>
            <consortium name="The Broad Institute Genome Sequencing Center for Infectious Disease"/>
            <person name="Wu L."/>
            <person name="Ma J."/>
        </authorList>
    </citation>
    <scope>NUCLEOTIDE SEQUENCE [LARGE SCALE GENOMIC DNA]</scope>
    <source>
        <strain evidence="3">JCM 18081</strain>
    </source>
</reference>
<feature type="region of interest" description="Disordered" evidence="1">
    <location>
        <begin position="17"/>
        <end position="40"/>
    </location>
</feature>
<sequence>MTLFLCASLSACTAVSGGGGGASPLRPTVRPGTTASGTDLGGAALAARDVDGLTVSEADGRPEVRVALPACAPLAYALSGEAVGDPTATVEHRLSGDGATVTAILAEYPSGRAPTAMDALGTALDECADGFTTTVDGEEHKVGDVVPQLVPEGVEQAMGWQATVNRAGRSVPVKTVVLRVGDTVAYLSGTPALPAAVLQAQMTKLS</sequence>
<accession>A0ABP9CPQ9</accession>
<comment type="caution">
    <text evidence="2">The sequence shown here is derived from an EMBL/GenBank/DDBJ whole genome shotgun (WGS) entry which is preliminary data.</text>
</comment>
<evidence type="ECO:0000313" key="2">
    <source>
        <dbReference type="EMBL" id="GAA4813438.1"/>
    </source>
</evidence>
<protein>
    <recommendedName>
        <fullName evidence="4">Lipoprotein</fullName>
    </recommendedName>
</protein>
<evidence type="ECO:0000256" key="1">
    <source>
        <dbReference type="SAM" id="MobiDB-lite"/>
    </source>
</evidence>
<organism evidence="2 3">
    <name type="scientific">Streptomyces ziwulingensis</name>
    <dbReference type="NCBI Taxonomy" id="1045501"/>
    <lineage>
        <taxon>Bacteria</taxon>
        <taxon>Bacillati</taxon>
        <taxon>Actinomycetota</taxon>
        <taxon>Actinomycetes</taxon>
        <taxon>Kitasatosporales</taxon>
        <taxon>Streptomycetaceae</taxon>
        <taxon>Streptomyces</taxon>
    </lineage>
</organism>
<proteinExistence type="predicted"/>
<dbReference type="EMBL" id="BAABIG010000056">
    <property type="protein sequence ID" value="GAA4813438.1"/>
    <property type="molecule type" value="Genomic_DNA"/>
</dbReference>
<keyword evidence="3" id="KW-1185">Reference proteome</keyword>
<evidence type="ECO:0008006" key="4">
    <source>
        <dbReference type="Google" id="ProtNLM"/>
    </source>
</evidence>
<dbReference type="Proteomes" id="UP001501265">
    <property type="component" value="Unassembled WGS sequence"/>
</dbReference>
<evidence type="ECO:0000313" key="3">
    <source>
        <dbReference type="Proteomes" id="UP001501265"/>
    </source>
</evidence>
<name>A0ABP9CPQ9_9ACTN</name>